<dbReference type="SUPFAM" id="SSF51735">
    <property type="entry name" value="NAD(P)-binding Rossmann-fold domains"/>
    <property type="match status" value="1"/>
</dbReference>
<dbReference type="AlphaFoldDB" id="A0A327QT01"/>
<evidence type="ECO:0000313" key="4">
    <source>
        <dbReference type="EMBL" id="RAJ06543.1"/>
    </source>
</evidence>
<dbReference type="EMBL" id="QLLL01000003">
    <property type="protein sequence ID" value="RAJ06543.1"/>
    <property type="molecule type" value="Genomic_DNA"/>
</dbReference>
<reference evidence="4 5" key="1">
    <citation type="submission" date="2018-06" db="EMBL/GenBank/DDBJ databases">
        <title>Genomic Encyclopedia of Archaeal and Bacterial Type Strains, Phase II (KMG-II): from individual species to whole genera.</title>
        <authorList>
            <person name="Goeker M."/>
        </authorList>
    </citation>
    <scope>NUCLEOTIDE SEQUENCE [LARGE SCALE GENOMIC DNA]</scope>
    <source>
        <strain evidence="4 5">DSM 23857</strain>
    </source>
</reference>
<evidence type="ECO:0000256" key="3">
    <source>
        <dbReference type="RuleBase" id="RU000363"/>
    </source>
</evidence>
<protein>
    <submittedName>
        <fullName evidence="4">NADP-dependent 3-hydroxy acid dehydrogenase YdfG</fullName>
    </submittedName>
</protein>
<dbReference type="InterPro" id="IPR051911">
    <property type="entry name" value="SDR_oxidoreductase"/>
</dbReference>
<evidence type="ECO:0000256" key="1">
    <source>
        <dbReference type="ARBA" id="ARBA00006484"/>
    </source>
</evidence>
<dbReference type="InterPro" id="IPR036291">
    <property type="entry name" value="NAD(P)-bd_dom_sf"/>
</dbReference>
<dbReference type="PRINTS" id="PR00081">
    <property type="entry name" value="GDHRDH"/>
</dbReference>
<dbReference type="OrthoDB" id="1235794at2"/>
<dbReference type="Gene3D" id="3.40.50.720">
    <property type="entry name" value="NAD(P)-binding Rossmann-like Domain"/>
    <property type="match status" value="1"/>
</dbReference>
<dbReference type="PRINTS" id="PR00080">
    <property type="entry name" value="SDRFAMILY"/>
</dbReference>
<organism evidence="4 5">
    <name type="scientific">Chitinophaga skermanii</name>
    <dbReference type="NCBI Taxonomy" id="331697"/>
    <lineage>
        <taxon>Bacteria</taxon>
        <taxon>Pseudomonadati</taxon>
        <taxon>Bacteroidota</taxon>
        <taxon>Chitinophagia</taxon>
        <taxon>Chitinophagales</taxon>
        <taxon>Chitinophagaceae</taxon>
        <taxon>Chitinophaga</taxon>
    </lineage>
</organism>
<keyword evidence="2" id="KW-0560">Oxidoreductase</keyword>
<evidence type="ECO:0000313" key="5">
    <source>
        <dbReference type="Proteomes" id="UP000249547"/>
    </source>
</evidence>
<dbReference type="PANTHER" id="PTHR43976:SF16">
    <property type="entry name" value="SHORT-CHAIN DEHYDROGENASE_REDUCTASE FAMILY PROTEIN"/>
    <property type="match status" value="1"/>
</dbReference>
<proteinExistence type="inferred from homology"/>
<sequence>MKNKTWFITGASQGIGLILAQSLLSAGYNVIATSRNIGSLQAKIDPQAAFLPLEMQITNEESVQAAIEKGIATFGTIDVLVNNAGYGQVGTLEELSAAEVQRNFDVNVFGALHVIRHLLPHMRANGHGQIYNIASIGAYTGEFAGWGIYCATKFAMAGFTESLAMEVKEFGISATIVYPGYFRTNFLASTSMSLPANPIAAYTTVRASETMHQHDINGNQPGDPSKAANVLIAVSNSQHIPLHLFLGSDAYGMATNKANSVMAALEEHKAYTLATDF</sequence>
<gene>
    <name evidence="4" type="ORF">LX64_01670</name>
</gene>
<evidence type="ECO:0000256" key="2">
    <source>
        <dbReference type="ARBA" id="ARBA00023002"/>
    </source>
</evidence>
<dbReference type="PROSITE" id="PS00061">
    <property type="entry name" value="ADH_SHORT"/>
    <property type="match status" value="1"/>
</dbReference>
<dbReference type="InterPro" id="IPR002347">
    <property type="entry name" value="SDR_fam"/>
</dbReference>
<dbReference type="CDD" id="cd05374">
    <property type="entry name" value="17beta-HSD-like_SDR_c"/>
    <property type="match status" value="1"/>
</dbReference>
<dbReference type="Pfam" id="PF00106">
    <property type="entry name" value="adh_short"/>
    <property type="match status" value="1"/>
</dbReference>
<accession>A0A327QT01</accession>
<name>A0A327QT01_9BACT</name>
<dbReference type="InterPro" id="IPR020904">
    <property type="entry name" value="Sc_DH/Rdtase_CS"/>
</dbReference>
<keyword evidence="5" id="KW-1185">Reference proteome</keyword>
<dbReference type="Proteomes" id="UP000249547">
    <property type="component" value="Unassembled WGS sequence"/>
</dbReference>
<comment type="caution">
    <text evidence="4">The sequence shown here is derived from an EMBL/GenBank/DDBJ whole genome shotgun (WGS) entry which is preliminary data.</text>
</comment>
<comment type="similarity">
    <text evidence="1 3">Belongs to the short-chain dehydrogenases/reductases (SDR) family.</text>
</comment>
<dbReference type="PANTHER" id="PTHR43976">
    <property type="entry name" value="SHORT CHAIN DEHYDROGENASE"/>
    <property type="match status" value="1"/>
</dbReference>
<dbReference type="GO" id="GO:0016491">
    <property type="term" value="F:oxidoreductase activity"/>
    <property type="evidence" value="ECO:0007669"/>
    <property type="project" value="UniProtKB-KW"/>
</dbReference>
<dbReference type="RefSeq" id="WP_111597154.1">
    <property type="nucleotide sequence ID" value="NZ_QLLL01000003.1"/>
</dbReference>